<dbReference type="EMBL" id="CADILJ010000004">
    <property type="protein sequence ID" value="CAB3940699.1"/>
    <property type="molecule type" value="Genomic_DNA"/>
</dbReference>
<comment type="caution">
    <text evidence="2">The sequence shown here is derived from an EMBL/GenBank/DDBJ whole genome shotgun (WGS) entry which is preliminary data.</text>
</comment>
<accession>A0ABM8LNX4</accession>
<evidence type="ECO:0000256" key="1">
    <source>
        <dbReference type="SAM" id="MobiDB-lite"/>
    </source>
</evidence>
<gene>
    <name evidence="2" type="ORF">LMG7053_00761</name>
</gene>
<sequence length="385" mass="40971">MDGDAAEGRGDHLRFAVGRDKDHRVDVGQHLPAIGRLDADILIGEAAQRLELGVQQCVGTVTLGLHQPQAGRHARHVFIAVAVQRRAVGPHEPPGVFALHGQRVAVAQRRLLRAQHVGRDGPAAVGIQQAPPAAIARTAPLRRQGAGVVGGRQHHHIGGQRQCAAGRGVEQPRRLRHFHLGQLLAAFETPRARAQFERLDHLPLAIDQHVAFVQFDQRGAFRIEARGARIARLDGPVAALVDIAPQPLLAHRGQAVLERLRFLERRLDDHPALLVDVAPGAGRVAGLAGDHPGQPFGIGALAADVRGDGVGAADAVVLPVCVFVGAGRRAAQRGQRHGQRQRPQACSQTQSGAHDAAPPGCARARVGAAEGDERSRTCRMVEVPV</sequence>
<evidence type="ECO:0000313" key="2">
    <source>
        <dbReference type="EMBL" id="CAB3940699.1"/>
    </source>
</evidence>
<dbReference type="Proteomes" id="UP000494161">
    <property type="component" value="Unassembled WGS sequence"/>
</dbReference>
<organism evidence="2 3">
    <name type="scientific">Achromobacter ruhlandii</name>
    <dbReference type="NCBI Taxonomy" id="72557"/>
    <lineage>
        <taxon>Bacteria</taxon>
        <taxon>Pseudomonadati</taxon>
        <taxon>Pseudomonadota</taxon>
        <taxon>Betaproteobacteria</taxon>
        <taxon>Burkholderiales</taxon>
        <taxon>Alcaligenaceae</taxon>
        <taxon>Achromobacter</taxon>
    </lineage>
</organism>
<evidence type="ECO:0000313" key="3">
    <source>
        <dbReference type="Proteomes" id="UP000494161"/>
    </source>
</evidence>
<protein>
    <submittedName>
        <fullName evidence="2">Uncharacterized protein</fullName>
    </submittedName>
</protein>
<feature type="region of interest" description="Disordered" evidence="1">
    <location>
        <begin position="332"/>
        <end position="361"/>
    </location>
</feature>
<keyword evidence="3" id="KW-1185">Reference proteome</keyword>
<reference evidence="2 3" key="1">
    <citation type="submission" date="2020-04" db="EMBL/GenBank/DDBJ databases">
        <authorList>
            <person name="De Canck E."/>
        </authorList>
    </citation>
    <scope>NUCLEOTIDE SEQUENCE [LARGE SCALE GENOMIC DNA]</scope>
    <source>
        <strain evidence="2 3">LMG 7053</strain>
    </source>
</reference>
<name>A0ABM8LNX4_9BURK</name>
<proteinExistence type="predicted"/>